<reference evidence="2 3" key="1">
    <citation type="submission" date="2023-06" db="EMBL/GenBank/DDBJ databases">
        <title>Aquibacillus rhizosphaerae LR5S19.</title>
        <authorList>
            <person name="Sun J.-Q."/>
        </authorList>
    </citation>
    <scope>NUCLEOTIDE SEQUENCE [LARGE SCALE GENOMIC DNA]</scope>
    <source>
        <strain evidence="2 3">LR5S19</strain>
    </source>
</reference>
<dbReference type="RefSeq" id="WP_285929792.1">
    <property type="nucleotide sequence ID" value="NZ_JASTZU010000002.1"/>
</dbReference>
<proteinExistence type="inferred from homology"/>
<dbReference type="SUPFAM" id="SSF51735">
    <property type="entry name" value="NAD(P)-binding Rossmann-fold domains"/>
    <property type="match status" value="1"/>
</dbReference>
<comment type="caution">
    <text evidence="2">The sequence shown here is derived from an EMBL/GenBank/DDBJ whole genome shotgun (WGS) entry which is preliminary data.</text>
</comment>
<evidence type="ECO:0000313" key="2">
    <source>
        <dbReference type="EMBL" id="MDL4839001.1"/>
    </source>
</evidence>
<comment type="similarity">
    <text evidence="1">Belongs to the short-chain dehydrogenases/reductases (SDR) family.</text>
</comment>
<dbReference type="EMBL" id="JASTZU010000002">
    <property type="protein sequence ID" value="MDL4839001.1"/>
    <property type="molecule type" value="Genomic_DNA"/>
</dbReference>
<accession>A0ABT7L329</accession>
<dbReference type="PANTHER" id="PTHR42879:SF2">
    <property type="entry name" value="3-OXOACYL-[ACYL-CARRIER-PROTEIN] REDUCTASE FABG"/>
    <property type="match status" value="1"/>
</dbReference>
<evidence type="ECO:0000256" key="1">
    <source>
        <dbReference type="ARBA" id="ARBA00006484"/>
    </source>
</evidence>
<dbReference type="NCBIfam" id="NF047420">
    <property type="entry name" value="EF_P_mod_YmfI"/>
    <property type="match status" value="1"/>
</dbReference>
<sequence>MNENCLIIGASGEIGMAIANRLASEGNKLVLHYNKNYKTIETLLSQLPEESVLDVIYGDFKTSSGINKFIESMKIPVANVVFSSGKSHYGLLQDTTEDVMDEMMHIHVKAPWMISKQLIPNMIQQKQGNIIVISSIWGDVGASCEVVYSSVKGAQNSFIKSLAKELGRSNISVNGISPGFIDTKMNNEFSEEEKKIIIEQIPLNRAGHPKDVAHAVSFLLDNRSNYIQGEIINVSGAWS</sequence>
<dbReference type="InterPro" id="IPR002347">
    <property type="entry name" value="SDR_fam"/>
</dbReference>
<dbReference type="Pfam" id="PF13561">
    <property type="entry name" value="adh_short_C2"/>
    <property type="match status" value="1"/>
</dbReference>
<dbReference type="Gene3D" id="3.40.50.720">
    <property type="entry name" value="NAD(P)-binding Rossmann-like Domain"/>
    <property type="match status" value="1"/>
</dbReference>
<dbReference type="PANTHER" id="PTHR42879">
    <property type="entry name" value="3-OXOACYL-(ACYL-CARRIER-PROTEIN) REDUCTASE"/>
    <property type="match status" value="1"/>
</dbReference>
<gene>
    <name evidence="2" type="ORF">QQS35_00740</name>
</gene>
<dbReference type="InterPro" id="IPR050259">
    <property type="entry name" value="SDR"/>
</dbReference>
<name>A0ABT7L329_9BACI</name>
<organism evidence="2 3">
    <name type="scientific">Aquibacillus rhizosphaerae</name>
    <dbReference type="NCBI Taxonomy" id="3051431"/>
    <lineage>
        <taxon>Bacteria</taxon>
        <taxon>Bacillati</taxon>
        <taxon>Bacillota</taxon>
        <taxon>Bacilli</taxon>
        <taxon>Bacillales</taxon>
        <taxon>Bacillaceae</taxon>
        <taxon>Aquibacillus</taxon>
    </lineage>
</organism>
<protein>
    <submittedName>
        <fullName evidence="2">SDR family oxidoreductase</fullName>
    </submittedName>
</protein>
<keyword evidence="3" id="KW-1185">Reference proteome</keyword>
<dbReference type="CDD" id="cd05233">
    <property type="entry name" value="SDR_c"/>
    <property type="match status" value="1"/>
</dbReference>
<dbReference type="Proteomes" id="UP001235343">
    <property type="component" value="Unassembled WGS sequence"/>
</dbReference>
<dbReference type="PRINTS" id="PR00081">
    <property type="entry name" value="GDHRDH"/>
</dbReference>
<dbReference type="InterPro" id="IPR036291">
    <property type="entry name" value="NAD(P)-bd_dom_sf"/>
</dbReference>
<evidence type="ECO:0000313" key="3">
    <source>
        <dbReference type="Proteomes" id="UP001235343"/>
    </source>
</evidence>